<dbReference type="CDD" id="cd05251">
    <property type="entry name" value="NmrA_like_SDR_a"/>
    <property type="match status" value="1"/>
</dbReference>
<dbReference type="AlphaFoldDB" id="A0AAW0CSH6"/>
<protein>
    <submittedName>
        <fullName evidence="4">NmrA domain-containing protein</fullName>
    </submittedName>
</protein>
<evidence type="ECO:0000256" key="2">
    <source>
        <dbReference type="ARBA" id="ARBA00022857"/>
    </source>
</evidence>
<feature type="domain" description="NmrA-like" evidence="3">
    <location>
        <begin position="9"/>
        <end position="257"/>
    </location>
</feature>
<comment type="similarity">
    <text evidence="1">Belongs to the NmrA-type oxidoreductase family.</text>
</comment>
<evidence type="ECO:0000259" key="3">
    <source>
        <dbReference type="Pfam" id="PF05368"/>
    </source>
</evidence>
<dbReference type="Proteomes" id="UP001362999">
    <property type="component" value="Unassembled WGS sequence"/>
</dbReference>
<proteinExistence type="inferred from homology"/>
<comment type="caution">
    <text evidence="4">The sequence shown here is derived from an EMBL/GenBank/DDBJ whole genome shotgun (WGS) entry which is preliminary data.</text>
</comment>
<keyword evidence="5" id="KW-1185">Reference proteome</keyword>
<sequence>MSSSSPRIVSVFGATGLQGGALISALLADGTFTPRAISRDPDSAASKQLKARGVEVVRGDPGMKDGLVEVLKGSEAVFAVTMPNVFTPDQPNEVAQGKDIVDAAKEAGVKFFVYSSLPNMTKLSRGKYTACSIYDDKASIQEYLESSGLPHASLLLPAFLENFSKLNMLKETPTGYELSLTCYPPEAPSTYVWVARDVPAAVLALLKNYNSKGKEIVGKAFPVVTGRLTHEELARMVGGVLGKEVKYVEGPKTGMPVIDEMWTALAEYSGLYTDTPIANPDLVKLGVELSSVEEFVRVEVGGR</sequence>
<dbReference type="InterPro" id="IPR036291">
    <property type="entry name" value="NAD(P)-bd_dom_sf"/>
</dbReference>
<accession>A0AAW0CSH6</accession>
<dbReference type="Gene3D" id="3.90.25.10">
    <property type="entry name" value="UDP-galactose 4-epimerase, domain 1"/>
    <property type="match status" value="1"/>
</dbReference>
<evidence type="ECO:0000313" key="5">
    <source>
        <dbReference type="Proteomes" id="UP001362999"/>
    </source>
</evidence>
<dbReference type="EMBL" id="JAWWNJ010000013">
    <property type="protein sequence ID" value="KAK7042203.1"/>
    <property type="molecule type" value="Genomic_DNA"/>
</dbReference>
<gene>
    <name evidence="4" type="ORF">R3P38DRAFT_3389950</name>
</gene>
<organism evidence="4 5">
    <name type="scientific">Favolaschia claudopus</name>
    <dbReference type="NCBI Taxonomy" id="2862362"/>
    <lineage>
        <taxon>Eukaryota</taxon>
        <taxon>Fungi</taxon>
        <taxon>Dikarya</taxon>
        <taxon>Basidiomycota</taxon>
        <taxon>Agaricomycotina</taxon>
        <taxon>Agaricomycetes</taxon>
        <taxon>Agaricomycetidae</taxon>
        <taxon>Agaricales</taxon>
        <taxon>Marasmiineae</taxon>
        <taxon>Mycenaceae</taxon>
        <taxon>Favolaschia</taxon>
    </lineage>
</organism>
<keyword evidence="2" id="KW-0521">NADP</keyword>
<dbReference type="PANTHER" id="PTHR42748:SF7">
    <property type="entry name" value="NMRA LIKE REDOX SENSOR 1-RELATED"/>
    <property type="match status" value="1"/>
</dbReference>
<dbReference type="Gene3D" id="3.40.50.720">
    <property type="entry name" value="NAD(P)-binding Rossmann-like Domain"/>
    <property type="match status" value="1"/>
</dbReference>
<dbReference type="InterPro" id="IPR051164">
    <property type="entry name" value="NmrA-like_oxidored"/>
</dbReference>
<reference evidence="4 5" key="1">
    <citation type="journal article" date="2024" name="J Genomics">
        <title>Draft genome sequencing and assembly of Favolaschia claudopus CIRM-BRFM 2984 isolated from oak limbs.</title>
        <authorList>
            <person name="Navarro D."/>
            <person name="Drula E."/>
            <person name="Chaduli D."/>
            <person name="Cazenave R."/>
            <person name="Ahrendt S."/>
            <person name="Wang J."/>
            <person name="Lipzen A."/>
            <person name="Daum C."/>
            <person name="Barry K."/>
            <person name="Grigoriev I.V."/>
            <person name="Favel A."/>
            <person name="Rosso M.N."/>
            <person name="Martin F."/>
        </authorList>
    </citation>
    <scope>NUCLEOTIDE SEQUENCE [LARGE SCALE GENOMIC DNA]</scope>
    <source>
        <strain evidence="4 5">CIRM-BRFM 2984</strain>
    </source>
</reference>
<name>A0AAW0CSH6_9AGAR</name>
<evidence type="ECO:0000256" key="1">
    <source>
        <dbReference type="ARBA" id="ARBA00006328"/>
    </source>
</evidence>
<dbReference type="SUPFAM" id="SSF51735">
    <property type="entry name" value="NAD(P)-binding Rossmann-fold domains"/>
    <property type="match status" value="1"/>
</dbReference>
<dbReference type="PANTHER" id="PTHR42748">
    <property type="entry name" value="NITROGEN METABOLITE REPRESSION PROTEIN NMRA FAMILY MEMBER"/>
    <property type="match status" value="1"/>
</dbReference>
<evidence type="ECO:0000313" key="4">
    <source>
        <dbReference type="EMBL" id="KAK7042203.1"/>
    </source>
</evidence>
<dbReference type="InterPro" id="IPR008030">
    <property type="entry name" value="NmrA-like"/>
</dbReference>
<dbReference type="Pfam" id="PF05368">
    <property type="entry name" value="NmrA"/>
    <property type="match status" value="1"/>
</dbReference>